<feature type="compositionally biased region" description="Basic residues" evidence="9">
    <location>
        <begin position="831"/>
        <end position="842"/>
    </location>
</feature>
<evidence type="ECO:0000256" key="1">
    <source>
        <dbReference type="ARBA" id="ARBA00001849"/>
    </source>
</evidence>
<evidence type="ECO:0000256" key="5">
    <source>
        <dbReference type="ARBA" id="ARBA00022801"/>
    </source>
</evidence>
<dbReference type="SMART" id="SM00316">
    <property type="entry name" value="S1"/>
    <property type="match status" value="1"/>
</dbReference>
<dbReference type="GO" id="GO:0003723">
    <property type="term" value="F:RNA binding"/>
    <property type="evidence" value="ECO:0007669"/>
    <property type="project" value="UniProtKB-UniRule"/>
</dbReference>
<keyword evidence="6 8" id="KW-0269">Exonuclease</keyword>
<evidence type="ECO:0000313" key="11">
    <source>
        <dbReference type="EMBL" id="ACR14606.1"/>
    </source>
</evidence>
<evidence type="ECO:0000313" key="12">
    <source>
        <dbReference type="Proteomes" id="UP000009080"/>
    </source>
</evidence>
<comment type="similarity">
    <text evidence="8">Belongs to the RNR ribonuclease family. RNase R subfamily.</text>
</comment>
<dbReference type="NCBIfam" id="TIGR02063">
    <property type="entry name" value="RNase_R"/>
    <property type="match status" value="1"/>
</dbReference>
<dbReference type="InterPro" id="IPR003029">
    <property type="entry name" value="S1_domain"/>
</dbReference>
<dbReference type="eggNOG" id="COG0557">
    <property type="taxonomic scope" value="Bacteria"/>
</dbReference>
<dbReference type="NCBIfam" id="TIGR00358">
    <property type="entry name" value="3_prime_RNase"/>
    <property type="match status" value="1"/>
</dbReference>
<dbReference type="InterPro" id="IPR011805">
    <property type="entry name" value="RNase_R"/>
</dbReference>
<dbReference type="SMART" id="SM00955">
    <property type="entry name" value="RNB"/>
    <property type="match status" value="1"/>
</dbReference>
<dbReference type="InterPro" id="IPR013668">
    <property type="entry name" value="RNase_R_HTH_12"/>
</dbReference>
<keyword evidence="4 8" id="KW-0540">Nuclease</keyword>
<dbReference type="CDD" id="cd04471">
    <property type="entry name" value="S1_RNase_R"/>
    <property type="match status" value="1"/>
</dbReference>
<dbReference type="EC" id="3.1.13.1" evidence="8"/>
<evidence type="ECO:0000256" key="7">
    <source>
        <dbReference type="ARBA" id="ARBA00022884"/>
    </source>
</evidence>
<feature type="domain" description="S1 motif" evidence="10">
    <location>
        <begin position="663"/>
        <end position="744"/>
    </location>
</feature>
<dbReference type="InterPro" id="IPR040476">
    <property type="entry name" value="CSD2"/>
</dbReference>
<evidence type="ECO:0000256" key="4">
    <source>
        <dbReference type="ARBA" id="ARBA00022722"/>
    </source>
</evidence>
<dbReference type="GO" id="GO:0008859">
    <property type="term" value="F:exoribonuclease II activity"/>
    <property type="evidence" value="ECO:0007669"/>
    <property type="project" value="UniProtKB-UniRule"/>
</dbReference>
<dbReference type="GO" id="GO:0006402">
    <property type="term" value="P:mRNA catabolic process"/>
    <property type="evidence" value="ECO:0007669"/>
    <property type="project" value="TreeGrafter"/>
</dbReference>
<dbReference type="GO" id="GO:0005829">
    <property type="term" value="C:cytosol"/>
    <property type="evidence" value="ECO:0007669"/>
    <property type="project" value="UniProtKB-ARBA"/>
</dbReference>
<dbReference type="InterPro" id="IPR004476">
    <property type="entry name" value="RNase_II/RNase_R"/>
</dbReference>
<dbReference type="InterPro" id="IPR001900">
    <property type="entry name" value="RNase_II/R"/>
</dbReference>
<dbReference type="SMART" id="SM00357">
    <property type="entry name" value="CSP"/>
    <property type="match status" value="1"/>
</dbReference>
<keyword evidence="12" id="KW-1185">Reference proteome</keyword>
<dbReference type="SUPFAM" id="SSF50249">
    <property type="entry name" value="Nucleic acid-binding proteins"/>
    <property type="match status" value="4"/>
</dbReference>
<evidence type="ECO:0000256" key="2">
    <source>
        <dbReference type="ARBA" id="ARBA00004496"/>
    </source>
</evidence>
<dbReference type="InterPro" id="IPR012340">
    <property type="entry name" value="NA-bd_OB-fold"/>
</dbReference>
<evidence type="ECO:0000259" key="10">
    <source>
        <dbReference type="PROSITE" id="PS50126"/>
    </source>
</evidence>
<keyword evidence="7 8" id="KW-0694">RNA-binding</keyword>
<dbReference type="Pfam" id="PF08461">
    <property type="entry name" value="WHD_RNase_R"/>
    <property type="match status" value="1"/>
</dbReference>
<evidence type="ECO:0000256" key="6">
    <source>
        <dbReference type="ARBA" id="ARBA00022839"/>
    </source>
</evidence>
<dbReference type="HOGENOM" id="CLU_002333_7_0_6"/>
<dbReference type="RefSeq" id="WP_015820720.1">
    <property type="nucleotide sequence ID" value="NC_012997.1"/>
</dbReference>
<dbReference type="PANTHER" id="PTHR23355:SF9">
    <property type="entry name" value="DIS3-LIKE EXONUCLEASE 2"/>
    <property type="match status" value="1"/>
</dbReference>
<dbReference type="KEGG" id="ttu:TERTU_0545"/>
<comment type="catalytic activity">
    <reaction evidence="1 8">
        <text>Exonucleolytic cleavage in the 3'- to 5'-direction to yield nucleoside 5'-phosphates.</text>
        <dbReference type="EC" id="3.1.13.1"/>
    </reaction>
</comment>
<dbReference type="InterPro" id="IPR011129">
    <property type="entry name" value="CSD"/>
</dbReference>
<organism evidence="11 12">
    <name type="scientific">Teredinibacter turnerae (strain ATCC 39867 / T7901)</name>
    <dbReference type="NCBI Taxonomy" id="377629"/>
    <lineage>
        <taxon>Bacteria</taxon>
        <taxon>Pseudomonadati</taxon>
        <taxon>Pseudomonadota</taxon>
        <taxon>Gammaproteobacteria</taxon>
        <taxon>Cellvibrionales</taxon>
        <taxon>Cellvibrionaceae</taxon>
        <taxon>Teredinibacter</taxon>
    </lineage>
</organism>
<dbReference type="OrthoDB" id="9764149at2"/>
<dbReference type="InterPro" id="IPR050180">
    <property type="entry name" value="RNR_Ribonuclease"/>
</dbReference>
<name>C5BN43_TERTT</name>
<gene>
    <name evidence="8 11" type="primary">rnr</name>
    <name evidence="11" type="ordered locus">TERTU_0545</name>
</gene>
<dbReference type="Gene3D" id="2.40.50.140">
    <property type="entry name" value="Nucleic acid-binding proteins"/>
    <property type="match status" value="2"/>
</dbReference>
<protein>
    <recommendedName>
        <fullName evidence="8">Ribonuclease R</fullName>
        <shortName evidence="8">RNase R</shortName>
        <ecNumber evidence="8">3.1.13.1</ecNumber>
    </recommendedName>
</protein>
<dbReference type="NCBIfam" id="NF008648">
    <property type="entry name" value="PRK11642.1"/>
    <property type="match status" value="1"/>
</dbReference>
<dbReference type="Pfam" id="PF00575">
    <property type="entry name" value="S1"/>
    <property type="match status" value="1"/>
</dbReference>
<accession>C5BN43</accession>
<dbReference type="PANTHER" id="PTHR23355">
    <property type="entry name" value="RIBONUCLEASE"/>
    <property type="match status" value="1"/>
</dbReference>
<dbReference type="PROSITE" id="PS01175">
    <property type="entry name" value="RIBONUCLEASE_II"/>
    <property type="match status" value="1"/>
</dbReference>
<dbReference type="Pfam" id="PF08206">
    <property type="entry name" value="OB_RNB"/>
    <property type="match status" value="1"/>
</dbReference>
<dbReference type="InterPro" id="IPR013223">
    <property type="entry name" value="RNase_B_OB_dom"/>
</dbReference>
<dbReference type="STRING" id="377629.TERTU_0545"/>
<reference evidence="11 12" key="1">
    <citation type="journal article" date="2009" name="PLoS ONE">
        <title>The complete genome of Teredinibacter turnerae T7901: an intracellular endosymbiont of marine wood-boring bivalves (shipworms).</title>
        <authorList>
            <person name="Yang J.C."/>
            <person name="Madupu R."/>
            <person name="Durkin A.S."/>
            <person name="Ekborg N.A."/>
            <person name="Pedamallu C.S."/>
            <person name="Hostetler J.B."/>
            <person name="Radune D."/>
            <person name="Toms B.S."/>
            <person name="Henrissat B."/>
            <person name="Coutinho P.M."/>
            <person name="Schwarz S."/>
            <person name="Field L."/>
            <person name="Trindade-Silva A.E."/>
            <person name="Soares C.A.G."/>
            <person name="Elshahawi S."/>
            <person name="Hanora A."/>
            <person name="Schmidt E.W."/>
            <person name="Haygood M.G."/>
            <person name="Posfai J."/>
            <person name="Benner J."/>
            <person name="Madinger C."/>
            <person name="Nove J."/>
            <person name="Anton B."/>
            <person name="Chaudhary K."/>
            <person name="Foster J."/>
            <person name="Holman A."/>
            <person name="Kumar S."/>
            <person name="Lessard P.A."/>
            <person name="Luyten Y.A."/>
            <person name="Slatko B."/>
            <person name="Wood N."/>
            <person name="Wu B."/>
            <person name="Teplitski M."/>
            <person name="Mougous J.D."/>
            <person name="Ward N."/>
            <person name="Eisen J.A."/>
            <person name="Badger J.H."/>
            <person name="Distel D.L."/>
        </authorList>
    </citation>
    <scope>NUCLEOTIDE SEQUENCE [LARGE SCALE GENOMIC DNA]</scope>
    <source>
        <strain evidence="12">ATCC 39867 / T7901</strain>
    </source>
</reference>
<evidence type="ECO:0000256" key="9">
    <source>
        <dbReference type="SAM" id="MobiDB-lite"/>
    </source>
</evidence>
<dbReference type="InterPro" id="IPR022966">
    <property type="entry name" value="RNase_II/R_CS"/>
</dbReference>
<feature type="region of interest" description="Disordered" evidence="9">
    <location>
        <begin position="763"/>
        <end position="860"/>
    </location>
</feature>
<dbReference type="PROSITE" id="PS50126">
    <property type="entry name" value="S1"/>
    <property type="match status" value="1"/>
</dbReference>
<dbReference type="Pfam" id="PF17876">
    <property type="entry name" value="CSD2"/>
    <property type="match status" value="1"/>
</dbReference>
<sequence>MSRRKTLKLQDPHAAREAQKYDNPIPSREFILDVLDNASGPMSHRALCGELKLTDEDAIEALRRRLIAMERDGQVMSNRKGAYGRVDRMALVRGRVQGHRDGYGFVIPTEGGEDIYLTNRQMRKVFDGDEVLVRPEPDGFRGRTEGVIVEVLARNTQHLVGRFTTERGIFYVRPDNPRIGRDILVPPDQTGGAVNGQIVVVEVLQQPDRQNMPAGRIAEVLGDHLAPGMEIDVAIRSHGIPHQWPDAVEEQVRDFSNQVAEADKAHRVDLRQLPLVTIDGEDARDFDDAVYCEAKRSGGWRLYVAIADVSHYVTPGSALDIEAQKRGNSVYFPDYVVPMLPKILSNGLCSLNPQVDRLCMVCEMTISAAGKVSGYKFYEAVMHSHARLTYTQVGQVLAERDKPRSGIRQQFHHVVKQLDGLHDLYMQLRARREERGAIDFETRETRILFDEGRKIREIVPTERNDAHKLIEECMLAANVCAAKFIEFHKLPGLFRVHEPPKAEKIDMLYQFLAELGIRIPWSEQVTPADYQQVMEAIAGRSDAHIIQMVLLRSMNQAVYQPENRGHFGLAYDAYAHFTSPIRRYPDLLVHRAIRSVIRSNLDTKKVVRVEGATPLTAAQIYPYTAGDMASFGDECSFTERRADDATRDVISWLKCEFVKDRVGEVFDGVVASVTGFGLFVELKDVYVEGLVHITSLPEDYYRFDPAHHRLVGDRTRRVFGLGDELSVQVVRVNLDERKIDFELNQIKPRKKVRVKVSEQAKSLAQDYEAETARKSGGRVPRKRAAAPAGDSAEKAADKAASPAKRSAKKPVDATAEPAKKRKPAKSAKPAKPAKKVKKKKHAKREEASGKKKKKAPKTRK</sequence>
<keyword evidence="3 8" id="KW-0963">Cytoplasm</keyword>
<dbReference type="Proteomes" id="UP000009080">
    <property type="component" value="Chromosome"/>
</dbReference>
<proteinExistence type="inferred from homology"/>
<dbReference type="Pfam" id="PF00773">
    <property type="entry name" value="RNB"/>
    <property type="match status" value="1"/>
</dbReference>
<comment type="subcellular location">
    <subcellularLocation>
        <location evidence="2 8">Cytoplasm</location>
    </subcellularLocation>
</comment>
<feature type="compositionally biased region" description="Basic residues" evidence="9">
    <location>
        <begin position="850"/>
        <end position="860"/>
    </location>
</feature>
<comment type="function">
    <text evidence="8">3'-5' exoribonuclease that releases 5'-nucleoside monophosphates and is involved in maturation of structured RNAs.</text>
</comment>
<evidence type="ECO:0000256" key="8">
    <source>
        <dbReference type="HAMAP-Rule" id="MF_01895"/>
    </source>
</evidence>
<evidence type="ECO:0000256" key="3">
    <source>
        <dbReference type="ARBA" id="ARBA00022490"/>
    </source>
</evidence>
<feature type="compositionally biased region" description="Basic residues" evidence="9">
    <location>
        <begin position="775"/>
        <end position="784"/>
    </location>
</feature>
<dbReference type="HAMAP" id="MF_01895">
    <property type="entry name" value="RNase_R"/>
    <property type="match status" value="1"/>
</dbReference>
<keyword evidence="5 8" id="KW-0378">Hydrolase</keyword>
<dbReference type="EMBL" id="CP001614">
    <property type="protein sequence ID" value="ACR14606.1"/>
    <property type="molecule type" value="Genomic_DNA"/>
</dbReference>
<dbReference type="AlphaFoldDB" id="C5BN43"/>